<protein>
    <submittedName>
        <fullName evidence="7">Transcriptional regulator, LysR family</fullName>
    </submittedName>
</protein>
<evidence type="ECO:0000259" key="6">
    <source>
        <dbReference type="PROSITE" id="PS50931"/>
    </source>
</evidence>
<dbReference type="OrthoDB" id="9786526at2"/>
<dbReference type="Gene3D" id="1.10.10.10">
    <property type="entry name" value="Winged helix-like DNA-binding domain superfamily/Winged helix DNA-binding domain"/>
    <property type="match status" value="1"/>
</dbReference>
<gene>
    <name evidence="7" type="ORF">SAMN05444169_5356</name>
</gene>
<accession>A0A1M5PN02</accession>
<dbReference type="GO" id="GO:0006351">
    <property type="term" value="P:DNA-templated transcription"/>
    <property type="evidence" value="ECO:0007669"/>
    <property type="project" value="TreeGrafter"/>
</dbReference>
<dbReference type="PROSITE" id="PS50931">
    <property type="entry name" value="HTH_LYSR"/>
    <property type="match status" value="1"/>
</dbReference>
<dbReference type="Pfam" id="PF00126">
    <property type="entry name" value="HTH_1"/>
    <property type="match status" value="1"/>
</dbReference>
<feature type="domain" description="HTH lysR-type" evidence="6">
    <location>
        <begin position="12"/>
        <end position="64"/>
    </location>
</feature>
<keyword evidence="4" id="KW-0238">DNA-binding</keyword>
<dbReference type="InterPro" id="IPR036390">
    <property type="entry name" value="WH_DNA-bd_sf"/>
</dbReference>
<comment type="similarity">
    <text evidence="2">Belongs to the LysR transcriptional regulatory family.</text>
</comment>
<dbReference type="GO" id="GO:0043565">
    <property type="term" value="F:sequence-specific DNA binding"/>
    <property type="evidence" value="ECO:0007669"/>
    <property type="project" value="TreeGrafter"/>
</dbReference>
<evidence type="ECO:0000256" key="5">
    <source>
        <dbReference type="ARBA" id="ARBA00023163"/>
    </source>
</evidence>
<dbReference type="PANTHER" id="PTHR30537">
    <property type="entry name" value="HTH-TYPE TRANSCRIPTIONAL REGULATOR"/>
    <property type="match status" value="1"/>
</dbReference>
<reference evidence="7 8" key="1">
    <citation type="submission" date="2016-11" db="EMBL/GenBank/DDBJ databases">
        <authorList>
            <person name="Jaros S."/>
            <person name="Januszkiewicz K."/>
            <person name="Wedrychowicz H."/>
        </authorList>
    </citation>
    <scope>NUCLEOTIDE SEQUENCE [LARGE SCALE GENOMIC DNA]</scope>
    <source>
        <strain evidence="7 8">GAS242</strain>
    </source>
</reference>
<dbReference type="InterPro" id="IPR000847">
    <property type="entry name" value="LysR_HTH_N"/>
</dbReference>
<dbReference type="InterPro" id="IPR036388">
    <property type="entry name" value="WH-like_DNA-bd_sf"/>
</dbReference>
<evidence type="ECO:0000256" key="2">
    <source>
        <dbReference type="ARBA" id="ARBA00009437"/>
    </source>
</evidence>
<proteinExistence type="inferred from homology"/>
<evidence type="ECO:0000256" key="3">
    <source>
        <dbReference type="ARBA" id="ARBA00023015"/>
    </source>
</evidence>
<dbReference type="RefSeq" id="WP_079568530.1">
    <property type="nucleotide sequence ID" value="NZ_LT670818.1"/>
</dbReference>
<evidence type="ECO:0000313" key="8">
    <source>
        <dbReference type="Proteomes" id="UP000190675"/>
    </source>
</evidence>
<dbReference type="GO" id="GO:0003700">
    <property type="term" value="F:DNA-binding transcription factor activity"/>
    <property type="evidence" value="ECO:0007669"/>
    <property type="project" value="InterPro"/>
</dbReference>
<dbReference type="FunFam" id="1.10.10.10:FF:000001">
    <property type="entry name" value="LysR family transcriptional regulator"/>
    <property type="match status" value="1"/>
</dbReference>
<dbReference type="AlphaFoldDB" id="A0A1M5PN02"/>
<dbReference type="PANTHER" id="PTHR30537:SF71">
    <property type="entry name" value="TRANSCRIPTIONAL REGULATORY PROTEIN"/>
    <property type="match status" value="1"/>
</dbReference>
<evidence type="ECO:0000256" key="1">
    <source>
        <dbReference type="ARBA" id="ARBA00003502"/>
    </source>
</evidence>
<comment type="function">
    <text evidence="1">NodD regulates the expression of the nodABCFE genes which encode other nodulation proteins. NodD is also a negative regulator of its own expression. Binds flavonoids as inducers.</text>
</comment>
<evidence type="ECO:0000313" key="7">
    <source>
        <dbReference type="EMBL" id="SHH03111.1"/>
    </source>
</evidence>
<dbReference type="SUPFAM" id="SSF46785">
    <property type="entry name" value="Winged helix' DNA-binding domain"/>
    <property type="match status" value="1"/>
</dbReference>
<dbReference type="EMBL" id="LT670818">
    <property type="protein sequence ID" value="SHH03111.1"/>
    <property type="molecule type" value="Genomic_DNA"/>
</dbReference>
<dbReference type="Pfam" id="PF03466">
    <property type="entry name" value="LysR_substrate"/>
    <property type="match status" value="1"/>
</dbReference>
<dbReference type="Gene3D" id="3.40.190.290">
    <property type="match status" value="1"/>
</dbReference>
<organism evidence="7 8">
    <name type="scientific">Bradyrhizobium erythrophlei</name>
    <dbReference type="NCBI Taxonomy" id="1437360"/>
    <lineage>
        <taxon>Bacteria</taxon>
        <taxon>Pseudomonadati</taxon>
        <taxon>Pseudomonadota</taxon>
        <taxon>Alphaproteobacteria</taxon>
        <taxon>Hyphomicrobiales</taxon>
        <taxon>Nitrobacteraceae</taxon>
        <taxon>Bradyrhizobium</taxon>
    </lineage>
</organism>
<keyword evidence="3" id="KW-0805">Transcription regulation</keyword>
<dbReference type="Proteomes" id="UP000190675">
    <property type="component" value="Chromosome I"/>
</dbReference>
<dbReference type="InterPro" id="IPR005119">
    <property type="entry name" value="LysR_subst-bd"/>
</dbReference>
<keyword evidence="5" id="KW-0804">Transcription</keyword>
<sequence length="309" mass="33987">MARLDVNRSGEMEVFARVFELGGFSAAARALRMTPSAISKLVGRLETRLGARLVNRSTRTLQFTAEGRLFYERSIRLLADMDEVERSVAEAEIPKGKIRVSANIPVGRQLLLPIVPAFLEAYPKLSLEISLTDQVIDLLEQRTDVALRSGPLKSSQLIARKLGAARMIIVGSPGYFARYGIPKTPDELTQHNRLGFSYARAAKGWPLMDKGVLKTIPPSGNIQVSDGDALRALAISGVGLVRLASFIVRDDIVAKRLVPILEKFNPGDIDELHAVYLGQGGLLPIRIRVFLEFLARHIKIGEGRPSREA</sequence>
<name>A0A1M5PN02_9BRAD</name>
<dbReference type="SUPFAM" id="SSF53850">
    <property type="entry name" value="Periplasmic binding protein-like II"/>
    <property type="match status" value="1"/>
</dbReference>
<dbReference type="InterPro" id="IPR058163">
    <property type="entry name" value="LysR-type_TF_proteobact-type"/>
</dbReference>
<evidence type="ECO:0000256" key="4">
    <source>
        <dbReference type="ARBA" id="ARBA00023125"/>
    </source>
</evidence>